<comment type="caution">
    <text evidence="1">The sequence shown here is derived from an EMBL/GenBank/DDBJ whole genome shotgun (WGS) entry which is preliminary data.</text>
</comment>
<keyword evidence="2" id="KW-1185">Reference proteome</keyword>
<evidence type="ECO:0000313" key="1">
    <source>
        <dbReference type="EMBL" id="KAI4837231.1"/>
    </source>
</evidence>
<protein>
    <submittedName>
        <fullName evidence="1">Troponin c-like protein</fullName>
    </submittedName>
</protein>
<dbReference type="Proteomes" id="UP001056978">
    <property type="component" value="Chromosome 11"/>
</dbReference>
<name>A0ACB9Y7H2_PLABR</name>
<evidence type="ECO:0000313" key="2">
    <source>
        <dbReference type="Proteomes" id="UP001056978"/>
    </source>
</evidence>
<proteinExistence type="predicted"/>
<reference evidence="1" key="1">
    <citation type="submission" date="2022-06" db="EMBL/GenBank/DDBJ databases">
        <title>The First Complete Genome of the Simian Malaria Parasite Plasmodium brasilianum.</title>
        <authorList>
            <person name="Bajic M."/>
            <person name="Ravishankar S."/>
        </authorList>
    </citation>
    <scope>NUCLEOTIDE SEQUENCE</scope>
    <source>
        <strain evidence="1">Bolivian I</strain>
    </source>
</reference>
<dbReference type="EMBL" id="CM043779">
    <property type="protein sequence ID" value="KAI4837231.1"/>
    <property type="molecule type" value="Genomic_DNA"/>
</dbReference>
<sequence length="141" mass="15966">MYLPGTIKLLNNLRQNGGVCLYLSSQYELTHEVELTSLFNKISEGSKTINSKSAMEIIYKMGYVPSKEDIDGFIHDTSGICSLSSIIKFCKKLKTSKCSTEGLIDLFMNYDLDLSNKEIDIIIGELCDNEQLIDYKEFLNK</sequence>
<accession>A0ACB9Y7H2</accession>
<gene>
    <name evidence="1" type="ORF">MKS88_003701</name>
</gene>
<organism evidence="1 2">
    <name type="scientific">Plasmodium brasilianum</name>
    <dbReference type="NCBI Taxonomy" id="5824"/>
    <lineage>
        <taxon>Eukaryota</taxon>
        <taxon>Sar</taxon>
        <taxon>Alveolata</taxon>
        <taxon>Apicomplexa</taxon>
        <taxon>Aconoidasida</taxon>
        <taxon>Haemosporida</taxon>
        <taxon>Plasmodiidae</taxon>
        <taxon>Plasmodium</taxon>
        <taxon>Plasmodium (Plasmodium)</taxon>
    </lineage>
</organism>